<organism evidence="9 10">
    <name type="scientific">Ideonella lacteola</name>
    <dbReference type="NCBI Taxonomy" id="2984193"/>
    <lineage>
        <taxon>Bacteria</taxon>
        <taxon>Pseudomonadati</taxon>
        <taxon>Pseudomonadota</taxon>
        <taxon>Betaproteobacteria</taxon>
        <taxon>Burkholderiales</taxon>
        <taxon>Sphaerotilaceae</taxon>
        <taxon>Ideonella</taxon>
    </lineage>
</organism>
<keyword evidence="6" id="KW-0677">Repeat</keyword>
<evidence type="ECO:0000256" key="7">
    <source>
        <dbReference type="ARBA" id="ARBA00022803"/>
    </source>
</evidence>
<evidence type="ECO:0000256" key="6">
    <source>
        <dbReference type="ARBA" id="ARBA00022737"/>
    </source>
</evidence>
<dbReference type="PANTHER" id="PTHR44366">
    <property type="entry name" value="UDP-N-ACETYLGLUCOSAMINE--PEPTIDE N-ACETYLGLUCOSAMINYLTRANSFERASE 110 KDA SUBUNIT"/>
    <property type="match status" value="1"/>
</dbReference>
<evidence type="ECO:0000256" key="3">
    <source>
        <dbReference type="ARBA" id="ARBA00011970"/>
    </source>
</evidence>
<dbReference type="SMART" id="SM00028">
    <property type="entry name" value="TPR"/>
    <property type="match status" value="5"/>
</dbReference>
<dbReference type="InterPro" id="IPR019734">
    <property type="entry name" value="TPR_rpt"/>
</dbReference>
<feature type="domain" description="O-GlcNAc transferase C-terminal" evidence="8">
    <location>
        <begin position="425"/>
        <end position="609"/>
    </location>
</feature>
<evidence type="ECO:0000313" key="10">
    <source>
        <dbReference type="Proteomes" id="UP001371218"/>
    </source>
</evidence>
<dbReference type="EC" id="2.4.1.255" evidence="3"/>
<dbReference type="InterPro" id="IPR029489">
    <property type="entry name" value="OGT/SEC/SPY_C"/>
</dbReference>
<dbReference type="EMBL" id="JBBUTG010000032">
    <property type="protein sequence ID" value="MEK8034662.1"/>
    <property type="molecule type" value="Genomic_DNA"/>
</dbReference>
<dbReference type="InterPro" id="IPR011990">
    <property type="entry name" value="TPR-like_helical_dom_sf"/>
</dbReference>
<name>A0ABU9BXF6_9BURK</name>
<comment type="pathway">
    <text evidence="1">Protein modification; protein glycosylation.</text>
</comment>
<dbReference type="RefSeq" id="WP_341429089.1">
    <property type="nucleotide sequence ID" value="NZ_JBBUTG010000032.1"/>
</dbReference>
<evidence type="ECO:0000256" key="1">
    <source>
        <dbReference type="ARBA" id="ARBA00004922"/>
    </source>
</evidence>
<comment type="caution">
    <text evidence="9">The sequence shown here is derived from an EMBL/GenBank/DDBJ whole genome shotgun (WGS) entry which is preliminary data.</text>
</comment>
<dbReference type="PANTHER" id="PTHR44366:SF1">
    <property type="entry name" value="UDP-N-ACETYLGLUCOSAMINE--PEPTIDE N-ACETYLGLUCOSAMINYLTRANSFERASE 110 KDA SUBUNIT"/>
    <property type="match status" value="1"/>
</dbReference>
<dbReference type="Gene3D" id="1.25.40.10">
    <property type="entry name" value="Tetratricopeptide repeat domain"/>
    <property type="match status" value="2"/>
</dbReference>
<dbReference type="Gene3D" id="3.40.50.2000">
    <property type="entry name" value="Glycogen Phosphorylase B"/>
    <property type="match status" value="1"/>
</dbReference>
<evidence type="ECO:0000256" key="5">
    <source>
        <dbReference type="ARBA" id="ARBA00022679"/>
    </source>
</evidence>
<reference evidence="9 10" key="1">
    <citation type="submission" date="2024-04" db="EMBL/GenBank/DDBJ databases">
        <title>Novel species of the genus Ideonella isolated from streams.</title>
        <authorList>
            <person name="Lu H."/>
        </authorList>
    </citation>
    <scope>NUCLEOTIDE SEQUENCE [LARGE SCALE GENOMIC DNA]</scope>
    <source>
        <strain evidence="9 10">DXS29W</strain>
    </source>
</reference>
<dbReference type="SUPFAM" id="SSF48452">
    <property type="entry name" value="TPR-like"/>
    <property type="match status" value="1"/>
</dbReference>
<dbReference type="SUPFAM" id="SSF53756">
    <property type="entry name" value="UDP-Glycosyltransferase/glycogen phosphorylase"/>
    <property type="match status" value="1"/>
</dbReference>
<dbReference type="InterPro" id="IPR037919">
    <property type="entry name" value="OGT"/>
</dbReference>
<evidence type="ECO:0000313" key="9">
    <source>
        <dbReference type="EMBL" id="MEK8034662.1"/>
    </source>
</evidence>
<dbReference type="Gene3D" id="3.40.50.11380">
    <property type="match status" value="1"/>
</dbReference>
<evidence type="ECO:0000256" key="4">
    <source>
        <dbReference type="ARBA" id="ARBA00022676"/>
    </source>
</evidence>
<keyword evidence="4" id="KW-0328">Glycosyltransferase</keyword>
<proteinExistence type="inferred from homology"/>
<keyword evidence="10" id="KW-1185">Reference proteome</keyword>
<protein>
    <recommendedName>
        <fullName evidence="3">protein O-GlcNAc transferase</fullName>
        <ecNumber evidence="3">2.4.1.255</ecNumber>
    </recommendedName>
</protein>
<accession>A0ABU9BXF6</accession>
<evidence type="ECO:0000256" key="2">
    <source>
        <dbReference type="ARBA" id="ARBA00005386"/>
    </source>
</evidence>
<keyword evidence="5" id="KW-0808">Transferase</keyword>
<dbReference type="Pfam" id="PF13432">
    <property type="entry name" value="TPR_16"/>
    <property type="match status" value="2"/>
</dbReference>
<dbReference type="Pfam" id="PF13181">
    <property type="entry name" value="TPR_8"/>
    <property type="match status" value="1"/>
</dbReference>
<gene>
    <name evidence="9" type="ORF">AACH06_27920</name>
</gene>
<sequence>MKNSRQRAEAHRQAGLKAMQAKRWPAAIAEFERGAALSPRDALLKLNLARAHMQAGDLDRAIGAGRESQQLDPTSPVTCRLLGECLLQQNRVQEAAAVFDHFPAQAPRDHDWFNAYGNALFQAQRLQDAVGIFFQALSIKIDAPLVHYRLGLCFKDLGMTRESTECFRTAISLDSGSVRALALSLLVHESRQTCDWSLLEQDTAQLLAALEGSDDQTGQKLSPFALLAVDATPEQQRRIGALRVRGLTPGLKPLPPAGPRRPGRIRVGYLSCDFHQHATSVLMAELLERRDTERFEVTLYSHSPDDGSEIGRRVRAACDHFVDVTHQSNAEVARRMREDDIDIAIDLKGHTRGSRFELLAYKPARVSAAFLGYPATTGADFIDYMIGDPVVTPLAHAAQYSEHLAQMPHSYQPNDRRRALPPAPTRSQAGLPDDAVVFCCFNQTYKMSPRMLDLWARILAGAPNAVLWMLAWNPHAQANLERELGQRGVSADRVFWAPKLPLAKHIARLRTADMFLDTWPCNAHTTASEALWAGVPVLTVPGRTFASRVAASLVSACGLPDLAAADEDAYVDLAIGLASERETLQGLKLHLEQQRMALPLFDTDRYARDYEALLQRMFDRHQAGLPPDHLLALA</sequence>
<comment type="similarity">
    <text evidence="2">Belongs to the glycosyltransferase 41 family. O-GlcNAc transferase subfamily.</text>
</comment>
<dbReference type="Proteomes" id="UP001371218">
    <property type="component" value="Unassembled WGS sequence"/>
</dbReference>
<feature type="domain" description="O-GlcNAc transferase C-terminal" evidence="8">
    <location>
        <begin position="262"/>
        <end position="419"/>
    </location>
</feature>
<dbReference type="Pfam" id="PF13844">
    <property type="entry name" value="Glyco_transf_41"/>
    <property type="match status" value="2"/>
</dbReference>
<evidence type="ECO:0000259" key="8">
    <source>
        <dbReference type="Pfam" id="PF13844"/>
    </source>
</evidence>
<keyword evidence="7" id="KW-0802">TPR repeat</keyword>